<evidence type="ECO:0000313" key="7">
    <source>
        <dbReference type="EMBL" id="MBK1712406.1"/>
    </source>
</evidence>
<keyword evidence="1" id="KW-0472">Membrane</keyword>
<proteinExistence type="predicted"/>
<dbReference type="InterPro" id="IPR017871">
    <property type="entry name" value="ABC_transporter-like_CS"/>
</dbReference>
<dbReference type="PROSITE" id="PS00211">
    <property type="entry name" value="ABC_TRANSPORTER_1"/>
    <property type="match status" value="1"/>
</dbReference>
<accession>A0ABS1DRT5</accession>
<evidence type="ECO:0000256" key="2">
    <source>
        <dbReference type="ARBA" id="ARBA00022737"/>
    </source>
</evidence>
<dbReference type="PANTHER" id="PTHR19211:SF6">
    <property type="entry name" value="BLL7188 PROTEIN"/>
    <property type="match status" value="1"/>
</dbReference>
<evidence type="ECO:0000256" key="1">
    <source>
        <dbReference type="ARBA" id="ARBA00022475"/>
    </source>
</evidence>
<organism evidence="7 8">
    <name type="scientific">Rubrivivax gelatinosus</name>
    <name type="common">Rhodocyclus gelatinosus</name>
    <name type="synonym">Rhodopseudomonas gelatinosa</name>
    <dbReference type="NCBI Taxonomy" id="28068"/>
    <lineage>
        <taxon>Bacteria</taxon>
        <taxon>Pseudomonadati</taxon>
        <taxon>Pseudomonadota</taxon>
        <taxon>Betaproteobacteria</taxon>
        <taxon>Burkholderiales</taxon>
        <taxon>Sphaerotilaceae</taxon>
        <taxon>Rubrivivax</taxon>
    </lineage>
</organism>
<dbReference type="EMBL" id="NRRU01000017">
    <property type="protein sequence ID" value="MBK1712406.1"/>
    <property type="molecule type" value="Genomic_DNA"/>
</dbReference>
<dbReference type="Proteomes" id="UP001041814">
    <property type="component" value="Unassembled WGS sequence"/>
</dbReference>
<dbReference type="InterPro" id="IPR027417">
    <property type="entry name" value="P-loop_NTPase"/>
</dbReference>
<keyword evidence="4 7" id="KW-0067">ATP-binding</keyword>
<evidence type="ECO:0000259" key="6">
    <source>
        <dbReference type="PROSITE" id="PS50893"/>
    </source>
</evidence>
<gene>
    <name evidence="7" type="ORF">CKO43_06380</name>
</gene>
<evidence type="ECO:0000313" key="8">
    <source>
        <dbReference type="Proteomes" id="UP001041814"/>
    </source>
</evidence>
<evidence type="ECO:0000256" key="3">
    <source>
        <dbReference type="ARBA" id="ARBA00022741"/>
    </source>
</evidence>
<reference evidence="7" key="1">
    <citation type="submission" date="2017-08" db="EMBL/GenBank/DDBJ databases">
        <authorList>
            <person name="Imhoff J.F."/>
            <person name="Rahn T."/>
            <person name="Kuenzel S."/>
            <person name="Neulinger S.C."/>
        </authorList>
    </citation>
    <scope>NUCLEOTIDE SEQUENCE</scope>
    <source>
        <strain evidence="7">IM 151</strain>
    </source>
</reference>
<dbReference type="RefSeq" id="WP_200378190.1">
    <property type="nucleotide sequence ID" value="NZ_NRRU01000017.1"/>
</dbReference>
<keyword evidence="8" id="KW-1185">Reference proteome</keyword>
<dbReference type="GO" id="GO:0005524">
    <property type="term" value="F:ATP binding"/>
    <property type="evidence" value="ECO:0007669"/>
    <property type="project" value="UniProtKB-KW"/>
</dbReference>
<evidence type="ECO:0000256" key="4">
    <source>
        <dbReference type="ARBA" id="ARBA00022840"/>
    </source>
</evidence>
<dbReference type="SMART" id="SM00382">
    <property type="entry name" value="AAA"/>
    <property type="match status" value="2"/>
</dbReference>
<reference evidence="7" key="2">
    <citation type="journal article" date="2020" name="Microorganisms">
        <title>Osmotic Adaptation and Compatible Solute Biosynthesis of Phototrophic Bacteria as Revealed from Genome Analyses.</title>
        <authorList>
            <person name="Imhoff J.F."/>
            <person name="Rahn T."/>
            <person name="Kunzel S."/>
            <person name="Keller A."/>
            <person name="Neulinger S.C."/>
        </authorList>
    </citation>
    <scope>NUCLEOTIDE SEQUENCE</scope>
    <source>
        <strain evidence="7">IM 151</strain>
    </source>
</reference>
<sequence>MTQTLLTLDGVAFSLADGRPLFAGLSETFDRRRTGLVGRNGIGKTVLGRLLAGELAPSAGRVLRQGRVYRLAQQLAPEGTTLAQLAGVHEALQALDRIEAGAGGEHDFEILAERWDLRARLQAELQRAGLPPLAPETPAARLSGGQAMRVALAGAWLADADFLILDEPSNHLDRAGRQALLAQLARWQGGLLVISHDRELLETMQAIVELSPLGLRRYGGGWSFHAEQQAQQRCDAADELARRQLERRRETAALQREHERQQQRQARGRRERADGSQPKLVLDARQERSEATTGRLQRRHDTRRAELEAQVRAAAARVVEDTAIVVPPLPPAVLPNEVLVFDGELPFVAPPLARLSLVLQGATRLAVTGPNGCGKSTLLRVLAGRLAPAAGRCERRVACAWLDQRLADLEPSQPAIEWLRAACRQRPEAELHTRLAQLGLAAATLGSVCGALSGGERLKLALARALLADEPARLLLLDEPGNHLDLATLQALEAMLRGWRGALVVVSHDEAFLAALALHERLEATPQGWCRS</sequence>
<dbReference type="PROSITE" id="PS50893">
    <property type="entry name" value="ABC_TRANSPORTER_2"/>
    <property type="match status" value="1"/>
</dbReference>
<feature type="compositionally biased region" description="Basic and acidic residues" evidence="5">
    <location>
        <begin position="250"/>
        <end position="262"/>
    </location>
</feature>
<keyword evidence="1" id="KW-1003">Cell membrane</keyword>
<evidence type="ECO:0000256" key="5">
    <source>
        <dbReference type="SAM" id="MobiDB-lite"/>
    </source>
</evidence>
<dbReference type="InterPro" id="IPR003593">
    <property type="entry name" value="AAA+_ATPase"/>
</dbReference>
<name>A0ABS1DRT5_RUBGE</name>
<dbReference type="InterPro" id="IPR003439">
    <property type="entry name" value="ABC_transporter-like_ATP-bd"/>
</dbReference>
<comment type="caution">
    <text evidence="7">The sequence shown here is derived from an EMBL/GenBank/DDBJ whole genome shotgun (WGS) entry which is preliminary data.</text>
</comment>
<keyword evidence="2" id="KW-0677">Repeat</keyword>
<dbReference type="SUPFAM" id="SSF52540">
    <property type="entry name" value="P-loop containing nucleoside triphosphate hydrolases"/>
    <property type="match status" value="2"/>
</dbReference>
<dbReference type="InterPro" id="IPR050611">
    <property type="entry name" value="ABCF"/>
</dbReference>
<dbReference type="Pfam" id="PF00005">
    <property type="entry name" value="ABC_tran"/>
    <property type="match status" value="2"/>
</dbReference>
<dbReference type="PANTHER" id="PTHR19211">
    <property type="entry name" value="ATP-BINDING TRANSPORT PROTEIN-RELATED"/>
    <property type="match status" value="1"/>
</dbReference>
<protein>
    <submittedName>
        <fullName evidence="7">ABC transporter ATP-binding protein</fullName>
    </submittedName>
</protein>
<feature type="domain" description="ABC transporter" evidence="6">
    <location>
        <begin position="6"/>
        <end position="237"/>
    </location>
</feature>
<dbReference type="Gene3D" id="3.40.50.300">
    <property type="entry name" value="P-loop containing nucleotide triphosphate hydrolases"/>
    <property type="match status" value="2"/>
</dbReference>
<keyword evidence="3" id="KW-0547">Nucleotide-binding</keyword>
<feature type="region of interest" description="Disordered" evidence="5">
    <location>
        <begin position="250"/>
        <end position="304"/>
    </location>
</feature>